<comment type="subcellular location">
    <subcellularLocation>
        <location evidence="1">Secreted</location>
    </subcellularLocation>
</comment>
<evidence type="ECO:0000256" key="4">
    <source>
        <dbReference type="ARBA" id="ARBA00068306"/>
    </source>
</evidence>
<evidence type="ECO:0000256" key="5">
    <source>
        <dbReference type="SAM" id="SignalP"/>
    </source>
</evidence>
<comment type="similarity">
    <text evidence="2">Belongs to the CRISP family.</text>
</comment>
<dbReference type="OMA" id="AVGSNCH"/>
<organism evidence="7 8">
    <name type="scientific">Lucilia cuprina</name>
    <name type="common">Green bottle fly</name>
    <name type="synonym">Australian sheep blowfly</name>
    <dbReference type="NCBI Taxonomy" id="7375"/>
    <lineage>
        <taxon>Eukaryota</taxon>
        <taxon>Metazoa</taxon>
        <taxon>Ecdysozoa</taxon>
        <taxon>Arthropoda</taxon>
        <taxon>Hexapoda</taxon>
        <taxon>Insecta</taxon>
        <taxon>Pterygota</taxon>
        <taxon>Neoptera</taxon>
        <taxon>Endopterygota</taxon>
        <taxon>Diptera</taxon>
        <taxon>Brachycera</taxon>
        <taxon>Muscomorpha</taxon>
        <taxon>Oestroidea</taxon>
        <taxon>Calliphoridae</taxon>
        <taxon>Luciliinae</taxon>
        <taxon>Lucilia</taxon>
    </lineage>
</organism>
<evidence type="ECO:0000313" key="8">
    <source>
        <dbReference type="Proteomes" id="UP000037069"/>
    </source>
</evidence>
<feature type="domain" description="SCP" evidence="6">
    <location>
        <begin position="572"/>
        <end position="731"/>
    </location>
</feature>
<dbReference type="InterPro" id="IPR035940">
    <property type="entry name" value="CAP_sf"/>
</dbReference>
<dbReference type="CDD" id="cd05380">
    <property type="entry name" value="CAP_euk"/>
    <property type="match status" value="4"/>
</dbReference>
<proteinExistence type="inferred from homology"/>
<evidence type="ECO:0000259" key="6">
    <source>
        <dbReference type="SMART" id="SM00198"/>
    </source>
</evidence>
<protein>
    <recommendedName>
        <fullName evidence="4">Venom allergen-1</fullName>
    </recommendedName>
</protein>
<accession>A0A0L0CIF4</accession>
<evidence type="ECO:0000256" key="2">
    <source>
        <dbReference type="ARBA" id="ARBA00009923"/>
    </source>
</evidence>
<dbReference type="SUPFAM" id="SSF55797">
    <property type="entry name" value="PR-1-like"/>
    <property type="match status" value="4"/>
</dbReference>
<dbReference type="OrthoDB" id="414826at2759"/>
<dbReference type="InterPro" id="IPR001283">
    <property type="entry name" value="CRISP-related"/>
</dbReference>
<feature type="domain" description="SCP" evidence="6">
    <location>
        <begin position="317"/>
        <end position="477"/>
    </location>
</feature>
<dbReference type="Pfam" id="PF00188">
    <property type="entry name" value="CAP"/>
    <property type="match status" value="4"/>
</dbReference>
<feature type="chain" id="PRO_5005536443" description="Venom allergen-1" evidence="5">
    <location>
        <begin position="20"/>
        <end position="971"/>
    </location>
</feature>
<keyword evidence="3" id="KW-0964">Secreted</keyword>
<gene>
    <name evidence="7" type="ORF">FF38_10699</name>
</gene>
<evidence type="ECO:0000256" key="1">
    <source>
        <dbReference type="ARBA" id="ARBA00004613"/>
    </source>
</evidence>
<dbReference type="SMART" id="SM00198">
    <property type="entry name" value="SCP"/>
    <property type="match status" value="4"/>
</dbReference>
<keyword evidence="5" id="KW-0732">Signal</keyword>
<dbReference type="FunFam" id="3.40.33.10:FF:000007">
    <property type="entry name" value="Venom allergen"/>
    <property type="match status" value="3"/>
</dbReference>
<dbReference type="Gene3D" id="3.40.33.10">
    <property type="entry name" value="CAP"/>
    <property type="match status" value="4"/>
</dbReference>
<sequence length="971" mass="108834">MNKILVIFYFATLVVTVIATDYCSDKICYNGDKHIACDNDGKFYSTCPDDAEKREMTDSLKKLIVEAHNEKRNIVAGGDVKHLKPACRMATMEWDDELAALAELNVLQCKMKHDKCHNTDKFKYSGQNLASLGFTQSPNDNFMIEKSIRLWYKEKKDVKQSIIDKFPKGYKGPTITHFTGMIADRNTRVGCAAATYTVSGKNKAYLFACNYATISMAEYAIYKSCDKSAVDCKSGTNPSYKNLCSSSESYKSTKKTNNMNKFLAVFCFVTLAGSVLAKDYCNKNLCPNGNKHIACDNDEKFHSTCPDDAEKREMTDSLKKLIVEAHNEKRNIIAGGDVKHLKPACRMATMEWDDELASLAELNVLQCKMKHDKCHNTEEFKYSGQNLGEIGFRGNVNDTANIEKSIKMWFEEKKDVKQSIIDKYPKGYKGPKIGHFTVMMADRNIRVGCAAAVYSVSGKDYKNYLLACNYAATNMIGFAIYKSCDKSAADCKSGTNPNYENLCSSSESYNICYFWCFGTNFVMRKTVIAATSATDYCSNHLCFYGKHIACGHNGQFSFTCPADAAMVPMTDSLKQLIVDGHNTKRNFIAGGGDVNHKPACRMATMQWDDELAYFASLNVKQCAMKHDDCSNTDKLHYVGQNLAWMGYFEPVNNEKEFNKAIEMWYAEVANSKQEYMDSFPPSQLNSIGHFTAMMTDRNIRVGCAASTYSISGQPYKAFLVACNYASGNMPNFPIYVKCDIPAKDCSTGNNPSYPNLCSEFSSSCPDDAKMVDMTSSLKELIVDEHNKKRNIIAGGDDDFKPACRMATMEWDDELAKLAEYNVMQCKMNHDDCHNTEDFKYSGQNLGSIGFSDSKNDTEQITKSIKLWFEEKKDVDQSILDEYPSDYSGPDIGHFTVMMVDRNIRVGCAAATYSKDSHNNYLFACNYASTNMVGFPIYKSCDKAADDCESGTNSSYENLCSTSESYDVNKFQ</sequence>
<dbReference type="GO" id="GO:0005576">
    <property type="term" value="C:extracellular region"/>
    <property type="evidence" value="ECO:0007669"/>
    <property type="project" value="UniProtKB-SubCell"/>
</dbReference>
<name>A0A0L0CIF4_LUCCU</name>
<dbReference type="Proteomes" id="UP000037069">
    <property type="component" value="Unassembled WGS sequence"/>
</dbReference>
<feature type="domain" description="SCP" evidence="6">
    <location>
        <begin position="59"/>
        <end position="218"/>
    </location>
</feature>
<comment type="caution">
    <text evidence="7">The sequence shown here is derived from an EMBL/GenBank/DDBJ whole genome shotgun (WGS) entry which is preliminary data.</text>
</comment>
<dbReference type="AlphaFoldDB" id="A0A0L0CIF4"/>
<dbReference type="EMBL" id="JRES01000349">
    <property type="protein sequence ID" value="KNC32025.1"/>
    <property type="molecule type" value="Genomic_DNA"/>
</dbReference>
<keyword evidence="8" id="KW-1185">Reference proteome</keyword>
<feature type="domain" description="SCP" evidence="6">
    <location>
        <begin position="776"/>
        <end position="933"/>
    </location>
</feature>
<evidence type="ECO:0000256" key="3">
    <source>
        <dbReference type="ARBA" id="ARBA00022525"/>
    </source>
</evidence>
<dbReference type="PANTHER" id="PTHR10334">
    <property type="entry name" value="CYSTEINE-RICH SECRETORY PROTEIN-RELATED"/>
    <property type="match status" value="1"/>
</dbReference>
<feature type="signal peptide" evidence="5">
    <location>
        <begin position="1"/>
        <end position="19"/>
    </location>
</feature>
<reference evidence="7 8" key="1">
    <citation type="journal article" date="2015" name="Nat. Commun.">
        <title>Lucilia cuprina genome unlocks parasitic fly biology to underpin future interventions.</title>
        <authorList>
            <person name="Anstead C.A."/>
            <person name="Korhonen P.K."/>
            <person name="Young N.D."/>
            <person name="Hall R.S."/>
            <person name="Jex A.R."/>
            <person name="Murali S.C."/>
            <person name="Hughes D.S."/>
            <person name="Lee S.F."/>
            <person name="Perry T."/>
            <person name="Stroehlein A.J."/>
            <person name="Ansell B.R."/>
            <person name="Breugelmans B."/>
            <person name="Hofmann A."/>
            <person name="Qu J."/>
            <person name="Dugan S."/>
            <person name="Lee S.L."/>
            <person name="Chao H."/>
            <person name="Dinh H."/>
            <person name="Han Y."/>
            <person name="Doddapaneni H.V."/>
            <person name="Worley K.C."/>
            <person name="Muzny D.M."/>
            <person name="Ioannidis P."/>
            <person name="Waterhouse R.M."/>
            <person name="Zdobnov E.M."/>
            <person name="James P.J."/>
            <person name="Bagnall N.H."/>
            <person name="Kotze A.C."/>
            <person name="Gibbs R.A."/>
            <person name="Richards S."/>
            <person name="Batterham P."/>
            <person name="Gasser R.B."/>
        </authorList>
    </citation>
    <scope>NUCLEOTIDE SEQUENCE [LARGE SCALE GENOMIC DNA]</scope>
    <source>
        <strain evidence="7 8">LS</strain>
        <tissue evidence="7">Full body</tissue>
    </source>
</reference>
<evidence type="ECO:0000313" key="7">
    <source>
        <dbReference type="EMBL" id="KNC32025.1"/>
    </source>
</evidence>
<dbReference type="InterPro" id="IPR014044">
    <property type="entry name" value="CAP_dom"/>
</dbReference>